<dbReference type="PANTHER" id="PTHR43420">
    <property type="entry name" value="ACETYLTRANSFERASE"/>
    <property type="match status" value="1"/>
</dbReference>
<dbReference type="PROSITE" id="PS51186">
    <property type="entry name" value="GNAT"/>
    <property type="match status" value="1"/>
</dbReference>
<dbReference type="SUPFAM" id="SSF55729">
    <property type="entry name" value="Acyl-CoA N-acyltransferases (Nat)"/>
    <property type="match status" value="1"/>
</dbReference>
<dbReference type="RefSeq" id="WP_048716433.1">
    <property type="nucleotide sequence ID" value="NZ_JBBMFN010000069.1"/>
</dbReference>
<dbReference type="PANTHER" id="PTHR43420:SF41">
    <property type="entry name" value="IAA ACETYLTRANSFERASE"/>
    <property type="match status" value="1"/>
</dbReference>
<keyword evidence="5" id="KW-1185">Reference proteome</keyword>
<gene>
    <name evidence="4" type="ORF">WMO63_19805</name>
</gene>
<comment type="caution">
    <text evidence="4">The sequence shown here is derived from an EMBL/GenBank/DDBJ whole genome shotgun (WGS) entry which is preliminary data.</text>
</comment>
<dbReference type="Gene3D" id="3.40.630.30">
    <property type="match status" value="1"/>
</dbReference>
<reference evidence="4 5" key="1">
    <citation type="submission" date="2024-03" db="EMBL/GenBank/DDBJ databases">
        <title>Human intestinal bacterial collection.</title>
        <authorList>
            <person name="Pauvert C."/>
            <person name="Hitch T.C.A."/>
            <person name="Clavel T."/>
        </authorList>
    </citation>
    <scope>NUCLEOTIDE SEQUENCE [LARGE SCALE GENOMIC DNA]</scope>
    <source>
        <strain evidence="4 5">CLA-SR-H024</strain>
    </source>
</reference>
<keyword evidence="2" id="KW-0012">Acyltransferase</keyword>
<feature type="domain" description="N-acetyltransferase" evidence="3">
    <location>
        <begin position="1"/>
        <end position="136"/>
    </location>
</feature>
<proteinExistence type="predicted"/>
<sequence length="150" mass="17241">MIIRKLEQEESPPIELLLTADPSERLVKEYLKTGICYIAEEKNQWIGVYVLLPIKEESIELINLAVVEIYQGKGLGKKLVMHAVKEAKKLGYKVIEVGTGNSSIGQLALYQKCGFRFNRIDKDFFLINYEEEIYENGIQCVDMIRLIQDI</sequence>
<keyword evidence="1" id="KW-0808">Transferase</keyword>
<evidence type="ECO:0000259" key="3">
    <source>
        <dbReference type="PROSITE" id="PS51186"/>
    </source>
</evidence>
<dbReference type="InterPro" id="IPR050680">
    <property type="entry name" value="YpeA/RimI_acetyltransf"/>
</dbReference>
<evidence type="ECO:0000313" key="5">
    <source>
        <dbReference type="Proteomes" id="UP001465426"/>
    </source>
</evidence>
<organism evidence="4 5">
    <name type="scientific">Niallia hominis</name>
    <dbReference type="NCBI Taxonomy" id="3133173"/>
    <lineage>
        <taxon>Bacteria</taxon>
        <taxon>Bacillati</taxon>
        <taxon>Bacillota</taxon>
        <taxon>Bacilli</taxon>
        <taxon>Bacillales</taxon>
        <taxon>Bacillaceae</taxon>
        <taxon>Niallia</taxon>
    </lineage>
</organism>
<dbReference type="InterPro" id="IPR016181">
    <property type="entry name" value="Acyl_CoA_acyltransferase"/>
</dbReference>
<dbReference type="CDD" id="cd04301">
    <property type="entry name" value="NAT_SF"/>
    <property type="match status" value="1"/>
</dbReference>
<name>A0ABV1F3F9_9BACI</name>
<dbReference type="EMBL" id="JBBMFN010000069">
    <property type="protein sequence ID" value="MEQ2467910.1"/>
    <property type="molecule type" value="Genomic_DNA"/>
</dbReference>
<evidence type="ECO:0000256" key="1">
    <source>
        <dbReference type="ARBA" id="ARBA00022679"/>
    </source>
</evidence>
<accession>A0ABV1F3F9</accession>
<evidence type="ECO:0000256" key="2">
    <source>
        <dbReference type="ARBA" id="ARBA00023315"/>
    </source>
</evidence>
<evidence type="ECO:0000313" key="4">
    <source>
        <dbReference type="EMBL" id="MEQ2467910.1"/>
    </source>
</evidence>
<dbReference type="InterPro" id="IPR000182">
    <property type="entry name" value="GNAT_dom"/>
</dbReference>
<dbReference type="Proteomes" id="UP001465426">
    <property type="component" value="Unassembled WGS sequence"/>
</dbReference>
<protein>
    <submittedName>
        <fullName evidence="4">GNAT family N-acetyltransferase</fullName>
    </submittedName>
</protein>
<dbReference type="Pfam" id="PF00583">
    <property type="entry name" value="Acetyltransf_1"/>
    <property type="match status" value="1"/>
</dbReference>